<accession>A0A2R3QFT5</accession>
<reference evidence="1 2" key="1">
    <citation type="submission" date="2018-03" db="EMBL/GenBank/DDBJ databases">
        <title>Genome sequencing of Melaminivora sp.</title>
        <authorList>
            <person name="Kim S.-J."/>
            <person name="Heo J."/>
            <person name="Ahn J.-H."/>
            <person name="Kwon S.-W."/>
        </authorList>
    </citation>
    <scope>NUCLEOTIDE SEQUENCE [LARGE SCALE GENOMIC DNA]</scope>
    <source>
        <strain evidence="1 2">SC2-9</strain>
    </source>
</reference>
<organism evidence="1 2">
    <name type="scientific">Melaminivora suipulveris</name>
    <dbReference type="NCBI Taxonomy" id="2109913"/>
    <lineage>
        <taxon>Bacteria</taxon>
        <taxon>Pseudomonadati</taxon>
        <taxon>Pseudomonadota</taxon>
        <taxon>Betaproteobacteria</taxon>
        <taxon>Burkholderiales</taxon>
        <taxon>Comamonadaceae</taxon>
        <taxon>Melaminivora</taxon>
    </lineage>
</organism>
<proteinExistence type="predicted"/>
<dbReference type="RefSeq" id="WP_106685018.1">
    <property type="nucleotide sequence ID" value="NZ_CP027667.1"/>
</dbReference>
<dbReference type="AlphaFoldDB" id="A0A2R3QFT5"/>
<evidence type="ECO:0000313" key="1">
    <source>
        <dbReference type="EMBL" id="AVO50567.1"/>
    </source>
</evidence>
<evidence type="ECO:0008006" key="3">
    <source>
        <dbReference type="Google" id="ProtNLM"/>
    </source>
</evidence>
<dbReference type="EMBL" id="CP027667">
    <property type="protein sequence ID" value="AVO50567.1"/>
    <property type="molecule type" value="Genomic_DNA"/>
</dbReference>
<dbReference type="KEGG" id="mela:C6568_15995"/>
<dbReference type="Proteomes" id="UP000237925">
    <property type="component" value="Chromosome"/>
</dbReference>
<gene>
    <name evidence="1" type="ORF">C6568_15995</name>
</gene>
<evidence type="ECO:0000313" key="2">
    <source>
        <dbReference type="Proteomes" id="UP000237925"/>
    </source>
</evidence>
<sequence length="243" mass="25568">MHALSLPTPPPDSALRVRLQEFNLLPSRLWHLARQPGWQRELQALGALASRSALVRVLHRRWSAQLLAALGPAALPVTDLAHPALALALAPAPLLQQLQRRAGVLLLAPRLRRVVRRSEVLALREALGAELLQWAYGDAEALMDALAQGRGAAGQGAAGGSDAELPADPAAAADLLGAGLLAQSWHDAPAGLKLRADGRLPPGADDAAVRTASGLDAARARHLCRQLLASLDSTWLSSFPATP</sequence>
<name>A0A2R3QFT5_9BURK</name>
<protein>
    <recommendedName>
        <fullName evidence="3">Type III secretion protein</fullName>
    </recommendedName>
</protein>
<keyword evidence="2" id="KW-1185">Reference proteome</keyword>